<dbReference type="PANTHER" id="PTHR44068:SF11">
    <property type="entry name" value="GERANYL DIPHOSPHATE 2-C-METHYLTRANSFERASE"/>
    <property type="match status" value="1"/>
</dbReference>
<accession>B7K0F6</accession>
<reference evidence="4" key="1">
    <citation type="journal article" date="2011" name="MBio">
        <title>Novel metabolic attributes of the genus Cyanothece, comprising a group of unicellular nitrogen-fixing Cyanobacteria.</title>
        <authorList>
            <person name="Bandyopadhyay A."/>
            <person name="Elvitigala T."/>
            <person name="Welsh E."/>
            <person name="Stockel J."/>
            <person name="Liberton M."/>
            <person name="Min H."/>
            <person name="Sherman L.A."/>
            <person name="Pakrasi H.B."/>
        </authorList>
    </citation>
    <scope>NUCLEOTIDE SEQUENCE [LARGE SCALE GENOMIC DNA]</scope>
    <source>
        <strain evidence="4">PCC 8801</strain>
    </source>
</reference>
<dbReference type="STRING" id="41431.PCC8801_3475"/>
<dbReference type="InterPro" id="IPR029063">
    <property type="entry name" value="SAM-dependent_MTases_sf"/>
</dbReference>
<evidence type="ECO:0000256" key="1">
    <source>
        <dbReference type="ARBA" id="ARBA00022679"/>
    </source>
</evidence>
<keyword evidence="4" id="KW-1185">Reference proteome</keyword>
<evidence type="ECO:0000313" key="3">
    <source>
        <dbReference type="EMBL" id="ACK67440.1"/>
    </source>
</evidence>
<feature type="domain" description="Methyltransferase type 11" evidence="2">
    <location>
        <begin position="46"/>
        <end position="144"/>
    </location>
</feature>
<dbReference type="InterPro" id="IPR050447">
    <property type="entry name" value="Erg6_SMT_methyltransf"/>
</dbReference>
<dbReference type="Gene3D" id="3.40.50.150">
    <property type="entry name" value="Vaccinia Virus protein VP39"/>
    <property type="match status" value="1"/>
</dbReference>
<keyword evidence="3" id="KW-0489">Methyltransferase</keyword>
<dbReference type="Pfam" id="PF08241">
    <property type="entry name" value="Methyltransf_11"/>
    <property type="match status" value="1"/>
</dbReference>
<dbReference type="KEGG" id="cyp:PCC8801_3475"/>
<dbReference type="CDD" id="cd02440">
    <property type="entry name" value="AdoMet_MTases"/>
    <property type="match status" value="1"/>
</dbReference>
<dbReference type="AlphaFoldDB" id="B7K0F6"/>
<proteinExistence type="predicted"/>
<dbReference type="GO" id="GO:0032259">
    <property type="term" value="P:methylation"/>
    <property type="evidence" value="ECO:0007669"/>
    <property type="project" value="UniProtKB-KW"/>
</dbReference>
<dbReference type="InterPro" id="IPR013216">
    <property type="entry name" value="Methyltransf_11"/>
</dbReference>
<dbReference type="PANTHER" id="PTHR44068">
    <property type="entry name" value="ZGC:194242"/>
    <property type="match status" value="1"/>
</dbReference>
<organism evidence="3 4">
    <name type="scientific">Rippkaea orientalis (strain PCC 8801 / RF-1)</name>
    <name type="common">Cyanothece sp. (strain PCC 8801)</name>
    <dbReference type="NCBI Taxonomy" id="41431"/>
    <lineage>
        <taxon>Bacteria</taxon>
        <taxon>Bacillati</taxon>
        <taxon>Cyanobacteriota</taxon>
        <taxon>Cyanophyceae</taxon>
        <taxon>Oscillatoriophycideae</taxon>
        <taxon>Chroococcales</taxon>
        <taxon>Aphanothecaceae</taxon>
        <taxon>Rippkaea</taxon>
        <taxon>Rippkaea orientalis</taxon>
    </lineage>
</organism>
<gene>
    <name evidence="3" type="ordered locus">PCC8801_3475</name>
</gene>
<keyword evidence="1 3" id="KW-0808">Transferase</keyword>
<dbReference type="OrthoDB" id="421066at2"/>
<name>B7K0F6_RIPO1</name>
<dbReference type="RefSeq" id="WP_012596699.1">
    <property type="nucleotide sequence ID" value="NC_011726.1"/>
</dbReference>
<dbReference type="eggNOG" id="COG2226">
    <property type="taxonomic scope" value="Bacteria"/>
</dbReference>
<dbReference type="EMBL" id="CP001287">
    <property type="protein sequence ID" value="ACK67440.1"/>
    <property type="molecule type" value="Genomic_DNA"/>
</dbReference>
<dbReference type="Proteomes" id="UP000008204">
    <property type="component" value="Chromosome"/>
</dbReference>
<dbReference type="SUPFAM" id="SSF53335">
    <property type="entry name" value="S-adenosyl-L-methionine-dependent methyltransferases"/>
    <property type="match status" value="1"/>
</dbReference>
<sequence>MKDAIEAQYIHGYGFEERDRLIRQAYYWKDSLILKDLALEKNKKLLEIGCGVGAVLGILGKHYPDLSLAGIDLESYQINSARDYLEELGLYKVDLRQGNINNLPWDDHQFDYVYGIWILEHINDPLPCLKEVYRVLKPGGKIILTETDLKTLLVYPDTPELNYLNQGLWDLFVKNGNPYIGRRLGQILEEVGFQNVENKGLGFNFWNQELRLFVDYLNEWLPPTIPQMVEQLGLDKNTLEAGLNYWQNVPSLPSSVASAVVYRAQGWK</sequence>
<dbReference type="HOGENOM" id="CLU_062440_1_0_3"/>
<evidence type="ECO:0000259" key="2">
    <source>
        <dbReference type="Pfam" id="PF08241"/>
    </source>
</evidence>
<protein>
    <submittedName>
        <fullName evidence="3">Methyltransferase type 11</fullName>
    </submittedName>
</protein>
<evidence type="ECO:0000313" key="4">
    <source>
        <dbReference type="Proteomes" id="UP000008204"/>
    </source>
</evidence>
<dbReference type="GO" id="GO:0008757">
    <property type="term" value="F:S-adenosylmethionine-dependent methyltransferase activity"/>
    <property type="evidence" value="ECO:0007669"/>
    <property type="project" value="InterPro"/>
</dbReference>